<keyword evidence="2 3" id="KW-0067">ATP-binding</keyword>
<comment type="catalytic activity">
    <reaction evidence="3">
        <text>3'-dephospho-CoA + ATP = ADP + CoA + H(+)</text>
        <dbReference type="Rhea" id="RHEA:18245"/>
        <dbReference type="ChEBI" id="CHEBI:15378"/>
        <dbReference type="ChEBI" id="CHEBI:30616"/>
        <dbReference type="ChEBI" id="CHEBI:57287"/>
        <dbReference type="ChEBI" id="CHEBI:57328"/>
        <dbReference type="ChEBI" id="CHEBI:456216"/>
        <dbReference type="EC" id="2.7.1.24"/>
    </reaction>
</comment>
<evidence type="ECO:0000313" key="5">
    <source>
        <dbReference type="EMBL" id="VWL85485.1"/>
    </source>
</evidence>
<dbReference type="EMBL" id="CABWIB010000001">
    <property type="protein sequence ID" value="VWL85485.1"/>
    <property type="molecule type" value="Genomic_DNA"/>
</dbReference>
<comment type="function">
    <text evidence="3">Catalyzes the phosphorylation of the 3'-hydroxyl group of dephosphocoenzyme A to form coenzyme A.</text>
</comment>
<dbReference type="Gene3D" id="3.40.50.300">
    <property type="entry name" value="P-loop containing nucleotide triphosphate hydrolases"/>
    <property type="match status" value="1"/>
</dbReference>
<organism evidence="5 6">
    <name type="scientific">Oceanivirga miroungae</name>
    <dbReference type="NCBI Taxonomy" id="1130046"/>
    <lineage>
        <taxon>Bacteria</taxon>
        <taxon>Fusobacteriati</taxon>
        <taxon>Fusobacteriota</taxon>
        <taxon>Fusobacteriia</taxon>
        <taxon>Fusobacteriales</taxon>
        <taxon>Leptotrichiaceae</taxon>
        <taxon>Oceanivirga</taxon>
    </lineage>
</organism>
<dbReference type="GO" id="GO:0015937">
    <property type="term" value="P:coenzyme A biosynthetic process"/>
    <property type="evidence" value="ECO:0007669"/>
    <property type="project" value="UniProtKB-UniRule"/>
</dbReference>
<evidence type="ECO:0000256" key="1">
    <source>
        <dbReference type="ARBA" id="ARBA00022741"/>
    </source>
</evidence>
<keyword evidence="1 3" id="KW-0547">Nucleotide-binding</keyword>
<keyword evidence="6" id="KW-1185">Reference proteome</keyword>
<dbReference type="CDD" id="cd02022">
    <property type="entry name" value="DPCK"/>
    <property type="match status" value="1"/>
</dbReference>
<gene>
    <name evidence="3" type="primary">coaE</name>
    <name evidence="5" type="ORF">OMES3154_00770</name>
</gene>
<dbReference type="GO" id="GO:0004140">
    <property type="term" value="F:dephospho-CoA kinase activity"/>
    <property type="evidence" value="ECO:0007669"/>
    <property type="project" value="UniProtKB-UniRule"/>
</dbReference>
<evidence type="ECO:0000256" key="3">
    <source>
        <dbReference type="HAMAP-Rule" id="MF_00376"/>
    </source>
</evidence>
<name>A0A6I8ME49_9FUSO</name>
<comment type="subcellular location">
    <subcellularLocation>
        <location evidence="3">Cytoplasm</location>
    </subcellularLocation>
</comment>
<dbReference type="GO" id="GO:0005524">
    <property type="term" value="F:ATP binding"/>
    <property type="evidence" value="ECO:0007669"/>
    <property type="project" value="UniProtKB-UniRule"/>
</dbReference>
<evidence type="ECO:0000313" key="6">
    <source>
        <dbReference type="Proteomes" id="UP000419017"/>
    </source>
</evidence>
<dbReference type="Proteomes" id="UP000419017">
    <property type="component" value="Unassembled WGS sequence"/>
</dbReference>
<dbReference type="InterPro" id="IPR001977">
    <property type="entry name" value="Depp_CoAkinase"/>
</dbReference>
<sequence length="191" mass="22215">MIYGLTGGIASGKSNILKEFKNLGYDILELDKLGHELLFDKNIKNEILAKIDSNILNNEDEIDRKKLGKVVFSNKDKLEILNSILHKNILDIMDSKIKKARENNTNLVIEVPLLFELNLENKFDKVIVTYVDEKTQIERIMKRDNKTKIEAKKVIDKQMPQELKIKKADIVIKTDKDLSYVHDYIIKEFKK</sequence>
<protein>
    <recommendedName>
        <fullName evidence="3 4">Dephospho-CoA kinase</fullName>
        <ecNumber evidence="3 4">2.7.1.24</ecNumber>
    </recommendedName>
    <alternativeName>
        <fullName evidence="3">Dephosphocoenzyme A kinase</fullName>
    </alternativeName>
</protein>
<dbReference type="PANTHER" id="PTHR10695">
    <property type="entry name" value="DEPHOSPHO-COA KINASE-RELATED"/>
    <property type="match status" value="1"/>
</dbReference>
<comment type="similarity">
    <text evidence="3">Belongs to the CoaE family.</text>
</comment>
<dbReference type="UniPathway" id="UPA00241">
    <property type="reaction ID" value="UER00356"/>
</dbReference>
<keyword evidence="3 5" id="KW-0418">Kinase</keyword>
<keyword evidence="3" id="KW-0173">Coenzyme A biosynthesis</keyword>
<dbReference type="PANTHER" id="PTHR10695:SF46">
    <property type="entry name" value="BIFUNCTIONAL COENZYME A SYNTHASE-RELATED"/>
    <property type="match status" value="1"/>
</dbReference>
<dbReference type="SUPFAM" id="SSF52540">
    <property type="entry name" value="P-loop containing nucleoside triphosphate hydrolases"/>
    <property type="match status" value="1"/>
</dbReference>
<reference evidence="5 6" key="1">
    <citation type="submission" date="2019-10" db="EMBL/GenBank/DDBJ databases">
        <authorList>
            <person name="Blom J."/>
        </authorList>
    </citation>
    <scope>NUCLEOTIDE SEQUENCE [LARGE SCALE GENOMIC DNA]</scope>
    <source>
        <strain evidence="5 6">ES3154-GLU</strain>
    </source>
</reference>
<keyword evidence="3" id="KW-0963">Cytoplasm</keyword>
<keyword evidence="3" id="KW-0808">Transferase</keyword>
<evidence type="ECO:0000256" key="2">
    <source>
        <dbReference type="ARBA" id="ARBA00022840"/>
    </source>
</evidence>
<dbReference type="HAMAP" id="MF_00376">
    <property type="entry name" value="Dephospho_CoA_kinase"/>
    <property type="match status" value="1"/>
</dbReference>
<feature type="binding site" evidence="3">
    <location>
        <begin position="10"/>
        <end position="15"/>
    </location>
    <ligand>
        <name>ATP</name>
        <dbReference type="ChEBI" id="CHEBI:30616"/>
    </ligand>
</feature>
<accession>A0A6I8ME49</accession>
<dbReference type="EC" id="2.7.1.24" evidence="3 4"/>
<dbReference type="PROSITE" id="PS51219">
    <property type="entry name" value="DPCK"/>
    <property type="match status" value="1"/>
</dbReference>
<proteinExistence type="inferred from homology"/>
<dbReference type="RefSeq" id="WP_156683477.1">
    <property type="nucleotide sequence ID" value="NZ_CABWIB010000001.1"/>
</dbReference>
<dbReference type="NCBIfam" id="TIGR00152">
    <property type="entry name" value="dephospho-CoA kinase"/>
    <property type="match status" value="1"/>
</dbReference>
<dbReference type="Pfam" id="PF01121">
    <property type="entry name" value="CoaE"/>
    <property type="match status" value="1"/>
</dbReference>
<dbReference type="InterPro" id="IPR027417">
    <property type="entry name" value="P-loop_NTPase"/>
</dbReference>
<dbReference type="AlphaFoldDB" id="A0A6I8ME49"/>
<comment type="pathway">
    <text evidence="3">Cofactor biosynthesis; coenzyme A biosynthesis; CoA from (R)-pantothenate: step 5/5.</text>
</comment>
<evidence type="ECO:0000256" key="4">
    <source>
        <dbReference type="NCBIfam" id="TIGR00152"/>
    </source>
</evidence>
<dbReference type="GO" id="GO:0005737">
    <property type="term" value="C:cytoplasm"/>
    <property type="evidence" value="ECO:0007669"/>
    <property type="project" value="UniProtKB-SubCell"/>
</dbReference>